<organism evidence="1">
    <name type="scientific">Oscillatoriales cyanobacterium SpSt-418</name>
    <dbReference type="NCBI Taxonomy" id="2282169"/>
    <lineage>
        <taxon>Bacteria</taxon>
        <taxon>Bacillati</taxon>
        <taxon>Cyanobacteriota</taxon>
        <taxon>Cyanophyceae</taxon>
        <taxon>Oscillatoriophycideae</taxon>
        <taxon>Oscillatoriales</taxon>
    </lineage>
</organism>
<evidence type="ECO:0000313" key="1">
    <source>
        <dbReference type="EMBL" id="HFM99522.1"/>
    </source>
</evidence>
<sequence length="241" mass="26848">MYDLTKFSLRDMTECGVSLRKLGASAQSMEEVANRIVHFFYKNFWDETTDTSAFALVRVFKTHSYAELLSELQQAASTLSGEVEILETTKCLTLLASAGTLPEWNHRQGSRGHQAIPLISEEMVARSPMIAQLIHQLGLEIHNVLTPDPDLLTDLEQRTYNVFHVQDAVGSPYVPAQEEFIVPYGVESVLGFGGVFPSGNLMAVILFSKLKIDRDTADMFKSLALNVKIAMLPFDRTTVFA</sequence>
<protein>
    <submittedName>
        <fullName evidence="1">Uncharacterized protein</fullName>
    </submittedName>
</protein>
<proteinExistence type="predicted"/>
<accession>A0A7C3KHP4</accession>
<gene>
    <name evidence="1" type="ORF">ENR64_17515</name>
</gene>
<comment type="caution">
    <text evidence="1">The sequence shown here is derived from an EMBL/GenBank/DDBJ whole genome shotgun (WGS) entry which is preliminary data.</text>
</comment>
<dbReference type="AlphaFoldDB" id="A0A7C3KHP4"/>
<dbReference type="EMBL" id="DSRU01000253">
    <property type="protein sequence ID" value="HFM99522.1"/>
    <property type="molecule type" value="Genomic_DNA"/>
</dbReference>
<name>A0A7C3KHP4_9CYAN</name>
<reference evidence="1" key="1">
    <citation type="journal article" date="2020" name="mSystems">
        <title>Genome- and Community-Level Interaction Insights into Carbon Utilization and Element Cycling Functions of Hydrothermarchaeota in Hydrothermal Sediment.</title>
        <authorList>
            <person name="Zhou Z."/>
            <person name="Liu Y."/>
            <person name="Xu W."/>
            <person name="Pan J."/>
            <person name="Luo Z.H."/>
            <person name="Li M."/>
        </authorList>
    </citation>
    <scope>NUCLEOTIDE SEQUENCE [LARGE SCALE GENOMIC DNA]</scope>
    <source>
        <strain evidence="1">SpSt-418</strain>
    </source>
</reference>